<accession>A0A9W7B038</accession>
<protein>
    <submittedName>
        <fullName evidence="1">Uncharacterized protein</fullName>
    </submittedName>
</protein>
<proteinExistence type="predicted"/>
<reference evidence="2" key="1">
    <citation type="journal article" date="2023" name="Commun. Biol.">
        <title>Genome analysis of Parmales, the sister group of diatoms, reveals the evolutionary specialization of diatoms from phago-mixotrophs to photoautotrophs.</title>
        <authorList>
            <person name="Ban H."/>
            <person name="Sato S."/>
            <person name="Yoshikawa S."/>
            <person name="Yamada K."/>
            <person name="Nakamura Y."/>
            <person name="Ichinomiya M."/>
            <person name="Sato N."/>
            <person name="Blanc-Mathieu R."/>
            <person name="Endo H."/>
            <person name="Kuwata A."/>
            <person name="Ogata H."/>
        </authorList>
    </citation>
    <scope>NUCLEOTIDE SEQUENCE [LARGE SCALE GENOMIC DNA]</scope>
</reference>
<dbReference type="AlphaFoldDB" id="A0A9W7B038"/>
<dbReference type="EMBL" id="BLQM01000235">
    <property type="protein sequence ID" value="GMH77559.1"/>
    <property type="molecule type" value="Genomic_DNA"/>
</dbReference>
<name>A0A9W7B038_9STRA</name>
<evidence type="ECO:0000313" key="1">
    <source>
        <dbReference type="EMBL" id="GMH77559.1"/>
    </source>
</evidence>
<evidence type="ECO:0000313" key="2">
    <source>
        <dbReference type="Proteomes" id="UP001162640"/>
    </source>
</evidence>
<comment type="caution">
    <text evidence="1">The sequence shown here is derived from an EMBL/GenBank/DDBJ whole genome shotgun (WGS) entry which is preliminary data.</text>
</comment>
<gene>
    <name evidence="1" type="ORF">TL16_g07451</name>
</gene>
<dbReference type="Proteomes" id="UP001162640">
    <property type="component" value="Unassembled WGS sequence"/>
</dbReference>
<organism evidence="1 2">
    <name type="scientific">Triparma laevis f. inornata</name>
    <dbReference type="NCBI Taxonomy" id="1714386"/>
    <lineage>
        <taxon>Eukaryota</taxon>
        <taxon>Sar</taxon>
        <taxon>Stramenopiles</taxon>
        <taxon>Ochrophyta</taxon>
        <taxon>Bolidophyceae</taxon>
        <taxon>Parmales</taxon>
        <taxon>Triparmaceae</taxon>
        <taxon>Triparma</taxon>
    </lineage>
</organism>
<sequence length="456" mass="51091">MLNFGAFTDVFTVLILTPLKHKIRKLLHPKWWNSPLFRWCVKTSWTSNIPGNPYAMDALSTIIAGPFPSLVDHNACMPCLSLPVILKGKPPAVGRYWSIQVFLKEAATVFNDRSGGNSKTESDSMRRNQTLKDVDMKIDKDGYFRLAIGDFGEGEGETPATNVIRTTSKSGLLVMRCFKVKVSPSSHYFLKSNHEGTSWLAPNFHSVDDTEEKYPWPVDYQVRDAGPYATANGPTSTFERIKPLLLLNGALITWKPDLSRVVVLGAMLSKCMWTSIKNKFEKKYLKLKFPDTCVLNETVTKVSGLGGNADHIYWTFCYDCKEYDVELEGVLQCKVGSEDGFRYINLQCYNWDSLPINGFLDDESLRGEAVVPTFSKKLAMKKKSTATSTSSEEAANVTRKFKAYLTTEPSYEGANEIDVSSAVFGTATLRLLLPENDDVEKICLPKIRAVKKGFRV</sequence>